<organism evidence="5 6">
    <name type="scientific">Halomonas beimenensis</name>
    <dbReference type="NCBI Taxonomy" id="475662"/>
    <lineage>
        <taxon>Bacteria</taxon>
        <taxon>Pseudomonadati</taxon>
        <taxon>Pseudomonadota</taxon>
        <taxon>Gammaproteobacteria</taxon>
        <taxon>Oceanospirillales</taxon>
        <taxon>Halomonadaceae</taxon>
        <taxon>Halomonas</taxon>
    </lineage>
</organism>
<dbReference type="InterPro" id="IPR029787">
    <property type="entry name" value="Nucleotide_cyclase"/>
</dbReference>
<proteinExistence type="predicted"/>
<dbReference type="PROSITE" id="PS50887">
    <property type="entry name" value="GGDEF"/>
    <property type="match status" value="1"/>
</dbReference>
<dbReference type="InterPro" id="IPR050469">
    <property type="entry name" value="Diguanylate_Cyclase"/>
</dbReference>
<dbReference type="GO" id="GO:0043709">
    <property type="term" value="P:cell adhesion involved in single-species biofilm formation"/>
    <property type="evidence" value="ECO:0007669"/>
    <property type="project" value="TreeGrafter"/>
</dbReference>
<evidence type="ECO:0000256" key="3">
    <source>
        <dbReference type="ARBA" id="ARBA00034247"/>
    </source>
</evidence>
<comment type="catalytic activity">
    <reaction evidence="3">
        <text>2 GTP = 3',3'-c-di-GMP + 2 diphosphate</text>
        <dbReference type="Rhea" id="RHEA:24898"/>
        <dbReference type="ChEBI" id="CHEBI:33019"/>
        <dbReference type="ChEBI" id="CHEBI:37565"/>
        <dbReference type="ChEBI" id="CHEBI:58805"/>
        <dbReference type="EC" id="2.7.7.65"/>
    </reaction>
</comment>
<evidence type="ECO:0000256" key="1">
    <source>
        <dbReference type="ARBA" id="ARBA00001946"/>
    </source>
</evidence>
<dbReference type="OrthoDB" id="73375at2"/>
<gene>
    <name evidence="5" type="ORF">BEI_1593</name>
</gene>
<dbReference type="RefSeq" id="WP_097789009.1">
    <property type="nucleotide sequence ID" value="NZ_BAAADT010000026.1"/>
</dbReference>
<dbReference type="SUPFAM" id="SSF55073">
    <property type="entry name" value="Nucleotide cyclase"/>
    <property type="match status" value="1"/>
</dbReference>
<dbReference type="Proteomes" id="UP000219993">
    <property type="component" value="Chromosome"/>
</dbReference>
<protein>
    <recommendedName>
        <fullName evidence="2">diguanylate cyclase</fullName>
        <ecNumber evidence="2">2.7.7.65</ecNumber>
    </recommendedName>
</protein>
<dbReference type="GO" id="GO:1902201">
    <property type="term" value="P:negative regulation of bacterial-type flagellum-dependent cell motility"/>
    <property type="evidence" value="ECO:0007669"/>
    <property type="project" value="TreeGrafter"/>
</dbReference>
<dbReference type="PANTHER" id="PTHR45138:SF9">
    <property type="entry name" value="DIGUANYLATE CYCLASE DGCM-RELATED"/>
    <property type="match status" value="1"/>
</dbReference>
<evidence type="ECO:0000313" key="6">
    <source>
        <dbReference type="Proteomes" id="UP000219993"/>
    </source>
</evidence>
<keyword evidence="6" id="KW-1185">Reference proteome</keyword>
<dbReference type="EC" id="2.7.7.65" evidence="2"/>
<reference evidence="5 6" key="1">
    <citation type="journal article" date="2017" name="Sci. Rep.">
        <title>Revealing the Saline Adaptation Strategies of the Halophilic Bacterium Halomonas beimenensis through High-throughput Omics and Transposon Mutagenesis Approaches.</title>
        <authorList>
            <person name="Chen Y.H."/>
            <person name="Lin S.S."/>
            <person name="Shyu Y.T."/>
        </authorList>
    </citation>
    <scope>NUCLEOTIDE SEQUENCE [LARGE SCALE GENOMIC DNA]</scope>
    <source>
        <strain evidence="5 6">NTU-111</strain>
    </source>
</reference>
<dbReference type="GO" id="GO:0052621">
    <property type="term" value="F:diguanylate cyclase activity"/>
    <property type="evidence" value="ECO:0007669"/>
    <property type="project" value="UniProtKB-EC"/>
</dbReference>
<dbReference type="KEGG" id="hbe:BEI_1593"/>
<comment type="cofactor">
    <cofactor evidence="1">
        <name>Mg(2+)</name>
        <dbReference type="ChEBI" id="CHEBI:18420"/>
    </cofactor>
</comment>
<dbReference type="NCBIfam" id="TIGR00254">
    <property type="entry name" value="GGDEF"/>
    <property type="match status" value="1"/>
</dbReference>
<dbReference type="InterPro" id="IPR043128">
    <property type="entry name" value="Rev_trsase/Diguanyl_cyclase"/>
</dbReference>
<feature type="domain" description="GGDEF" evidence="4">
    <location>
        <begin position="1"/>
        <end position="129"/>
    </location>
</feature>
<evidence type="ECO:0000259" key="4">
    <source>
        <dbReference type="PROSITE" id="PS50887"/>
    </source>
</evidence>
<dbReference type="PANTHER" id="PTHR45138">
    <property type="entry name" value="REGULATORY COMPONENTS OF SENSORY TRANSDUCTION SYSTEM"/>
    <property type="match status" value="1"/>
</dbReference>
<dbReference type="InterPro" id="IPR000160">
    <property type="entry name" value="GGDEF_dom"/>
</dbReference>
<dbReference type="Pfam" id="PF00990">
    <property type="entry name" value="GGDEF"/>
    <property type="match status" value="1"/>
</dbReference>
<dbReference type="SMART" id="SM00267">
    <property type="entry name" value="GGDEF"/>
    <property type="match status" value="1"/>
</dbReference>
<dbReference type="GO" id="GO:0005886">
    <property type="term" value="C:plasma membrane"/>
    <property type="evidence" value="ECO:0007669"/>
    <property type="project" value="TreeGrafter"/>
</dbReference>
<dbReference type="AlphaFoldDB" id="A0A291P6S4"/>
<accession>A0A291P6S4</accession>
<dbReference type="EMBL" id="CP021435">
    <property type="protein sequence ID" value="ATJ82580.1"/>
    <property type="molecule type" value="Genomic_DNA"/>
</dbReference>
<evidence type="ECO:0000313" key="5">
    <source>
        <dbReference type="EMBL" id="ATJ82580.1"/>
    </source>
</evidence>
<name>A0A291P6S4_9GAMM</name>
<dbReference type="FunFam" id="3.30.70.270:FF:000001">
    <property type="entry name" value="Diguanylate cyclase domain protein"/>
    <property type="match status" value="1"/>
</dbReference>
<evidence type="ECO:0000256" key="2">
    <source>
        <dbReference type="ARBA" id="ARBA00012528"/>
    </source>
</evidence>
<dbReference type="CDD" id="cd01949">
    <property type="entry name" value="GGDEF"/>
    <property type="match status" value="1"/>
</dbReference>
<dbReference type="Gene3D" id="3.30.70.270">
    <property type="match status" value="1"/>
</dbReference>
<sequence>MMVDIDHFKTYNDHYGHPAGDQCLRRIAETMHQHFSRPGQLVARTGGEEFTVMLPGAPSEGGPRMAESLRAAIEHLAIPHPHSRVTISVGVSHVAPSQRRSAASLIEGADAALYAAKRAGRNRVRVETAPNWV</sequence>